<proteinExistence type="predicted"/>
<gene>
    <name evidence="1" type="ORF">RI555_00520</name>
</gene>
<name>A0AAW8W9T5_LACPE</name>
<evidence type="ECO:0000313" key="1">
    <source>
        <dbReference type="EMBL" id="MDT7037498.1"/>
    </source>
</evidence>
<accession>A0AAW8W9T5</accession>
<sequence length="166" mass="19891">MLLETYQHRPFIKQTGDILTTARFREMPRDLNWPKELYAYDWLRTQYQQRRLPLNTQHALIWAWPQLPVGLPAVEQTDRRVAMVHLWLDVPDEIVLSMNFQAWCLILIGASLDHDQALVDSWQRLFDEAWLVAHDIASADNWDRQVVLPYVKRDWIKRVKYLRGVR</sequence>
<dbReference type="EMBL" id="JAVLAO010000001">
    <property type="protein sequence ID" value="MDT7037498.1"/>
    <property type="molecule type" value="Genomic_DNA"/>
</dbReference>
<dbReference type="RefSeq" id="WP_105923454.1">
    <property type="nucleotide sequence ID" value="NZ_BOUG01000002.1"/>
</dbReference>
<comment type="caution">
    <text evidence="1">The sequence shown here is derived from an EMBL/GenBank/DDBJ whole genome shotgun (WGS) entry which is preliminary data.</text>
</comment>
<evidence type="ECO:0000313" key="2">
    <source>
        <dbReference type="Proteomes" id="UP001263852"/>
    </source>
</evidence>
<protein>
    <submittedName>
        <fullName evidence="1">DUF3841 domain-containing protein</fullName>
    </submittedName>
</protein>
<dbReference type="AlphaFoldDB" id="A0AAW8W9T5"/>
<organism evidence="1 2">
    <name type="scientific">Lactiplantibacillus pentosus</name>
    <name type="common">Lactobacillus pentosus</name>
    <dbReference type="NCBI Taxonomy" id="1589"/>
    <lineage>
        <taxon>Bacteria</taxon>
        <taxon>Bacillati</taxon>
        <taxon>Bacillota</taxon>
        <taxon>Bacilli</taxon>
        <taxon>Lactobacillales</taxon>
        <taxon>Lactobacillaceae</taxon>
        <taxon>Lactiplantibacillus</taxon>
    </lineage>
</organism>
<reference evidence="1" key="1">
    <citation type="submission" date="2023-08" db="EMBL/GenBank/DDBJ databases">
        <authorList>
            <person name="Page C.A."/>
            <person name="Perez-Diaz I.M."/>
        </authorList>
    </citation>
    <scope>NUCLEOTIDE SEQUENCE</scope>
    <source>
        <strain evidence="1">1.8.9</strain>
    </source>
</reference>
<dbReference type="Proteomes" id="UP001263852">
    <property type="component" value="Unassembled WGS sequence"/>
</dbReference>